<proteinExistence type="predicted"/>
<organism evidence="4 5">
    <name type="scientific">Vitis vinifera</name>
    <name type="common">Grape</name>
    <dbReference type="NCBI Taxonomy" id="29760"/>
    <lineage>
        <taxon>Eukaryota</taxon>
        <taxon>Viridiplantae</taxon>
        <taxon>Streptophyta</taxon>
        <taxon>Embryophyta</taxon>
        <taxon>Tracheophyta</taxon>
        <taxon>Spermatophyta</taxon>
        <taxon>Magnoliopsida</taxon>
        <taxon>eudicotyledons</taxon>
        <taxon>Gunneridae</taxon>
        <taxon>Pentapetalae</taxon>
        <taxon>rosids</taxon>
        <taxon>Vitales</taxon>
        <taxon>Vitaceae</taxon>
        <taxon>Viteae</taxon>
        <taxon>Vitis</taxon>
    </lineage>
</organism>
<evidence type="ECO:0000313" key="5">
    <source>
        <dbReference type="Proteomes" id="UP000009183"/>
    </source>
</evidence>
<gene>
    <name evidence="4" type="ORF">VIT_00s0213g00050</name>
</gene>
<dbReference type="PANTHER" id="PTHR46765">
    <property type="entry name" value="P-LOOP CONTAINING NUCLEOSIDE TRIPHOSPHATE HYDROLASES SUPERFAMILY PROTEIN"/>
    <property type="match status" value="1"/>
</dbReference>
<comment type="subcellular location">
    <subcellularLocation>
        <location evidence="1">Nucleus</location>
    </subcellularLocation>
</comment>
<accession>F6H819</accession>
<sequence>MDANMYISLPKELEWLEANSHLHQDLEDYEDQEPPEPYPEEEEEQLPEPPSPLSQPQVNGQKRPLSDGPDAPDSRKRSKADMSETGAEEDWLRYSLPQDSDGDLEPMVVDEERIISRYASEIDGDCIPVTGPGGDRVYLKIRATGSDGRLKKLDLEGCTKGESSFVVAVWLPREWRKRTVNAIYEF</sequence>
<dbReference type="PaxDb" id="29760-VIT_00s0213g00050.t01"/>
<dbReference type="InParanoid" id="F6H819"/>
<evidence type="ECO:0000256" key="3">
    <source>
        <dbReference type="SAM" id="MobiDB-lite"/>
    </source>
</evidence>
<dbReference type="STRING" id="29760.F6H819"/>
<keyword evidence="2" id="KW-0539">Nucleus</keyword>
<keyword evidence="5" id="KW-1185">Reference proteome</keyword>
<feature type="compositionally biased region" description="Basic and acidic residues" evidence="3">
    <location>
        <begin position="72"/>
        <end position="82"/>
    </location>
</feature>
<dbReference type="AlphaFoldDB" id="F6H819"/>
<reference evidence="5" key="1">
    <citation type="journal article" date="2007" name="Nature">
        <title>The grapevine genome sequence suggests ancestral hexaploidization in major angiosperm phyla.</title>
        <authorList>
            <consortium name="The French-Italian Public Consortium for Grapevine Genome Characterization."/>
            <person name="Jaillon O."/>
            <person name="Aury J.-M."/>
            <person name="Noel B."/>
            <person name="Policriti A."/>
            <person name="Clepet C."/>
            <person name="Casagrande A."/>
            <person name="Choisne N."/>
            <person name="Aubourg S."/>
            <person name="Vitulo N."/>
            <person name="Jubin C."/>
            <person name="Vezzi A."/>
            <person name="Legeai F."/>
            <person name="Hugueney P."/>
            <person name="Dasilva C."/>
            <person name="Horner D."/>
            <person name="Mica E."/>
            <person name="Jublot D."/>
            <person name="Poulain J."/>
            <person name="Bruyere C."/>
            <person name="Billault A."/>
            <person name="Segurens B."/>
            <person name="Gouyvenoux M."/>
            <person name="Ugarte E."/>
            <person name="Cattonaro F."/>
            <person name="Anthouard V."/>
            <person name="Vico V."/>
            <person name="Del Fabbro C."/>
            <person name="Alaux M."/>
            <person name="Di Gaspero G."/>
            <person name="Dumas V."/>
            <person name="Felice N."/>
            <person name="Paillard S."/>
            <person name="Juman I."/>
            <person name="Moroldo M."/>
            <person name="Scalabrin S."/>
            <person name="Canaguier A."/>
            <person name="Le Clainche I."/>
            <person name="Malacrida G."/>
            <person name="Durand E."/>
            <person name="Pesole G."/>
            <person name="Laucou V."/>
            <person name="Chatelet P."/>
            <person name="Merdinoglu D."/>
            <person name="Delledonne M."/>
            <person name="Pezzotti M."/>
            <person name="Lecharny A."/>
            <person name="Scarpelli C."/>
            <person name="Artiguenave F."/>
            <person name="Pe M.E."/>
            <person name="Valle G."/>
            <person name="Morgante M."/>
            <person name="Caboche M."/>
            <person name="Adam-Blondon A.-F."/>
            <person name="Weissenbach J."/>
            <person name="Quetier F."/>
            <person name="Wincker P."/>
        </authorList>
    </citation>
    <scope>NUCLEOTIDE SEQUENCE [LARGE SCALE GENOMIC DNA]</scope>
    <source>
        <strain evidence="5">cv. Pinot noir / PN40024</strain>
    </source>
</reference>
<dbReference type="HOGENOM" id="CLU_1456941_0_0_1"/>
<evidence type="ECO:0000256" key="2">
    <source>
        <dbReference type="ARBA" id="ARBA00023242"/>
    </source>
</evidence>
<dbReference type="PANTHER" id="PTHR46765:SF1">
    <property type="entry name" value="P-LOOP CONTAINING NUCLEOSIDE TRIPHOSPHATE HYDROLASES SUPERFAMILY PROTEIN"/>
    <property type="match status" value="1"/>
</dbReference>
<dbReference type="eggNOG" id="KOG1969">
    <property type="taxonomic scope" value="Eukaryota"/>
</dbReference>
<evidence type="ECO:0000313" key="4">
    <source>
        <dbReference type="EMBL" id="CCB48362.1"/>
    </source>
</evidence>
<feature type="region of interest" description="Disordered" evidence="3">
    <location>
        <begin position="19"/>
        <end position="104"/>
    </location>
</feature>
<dbReference type="Proteomes" id="UP000009183">
    <property type="component" value="Unassembled WGS sequence, unordered"/>
</dbReference>
<dbReference type="InterPro" id="IPR053016">
    <property type="entry name" value="CTF18-RFC_complex"/>
</dbReference>
<name>F6H819_VITVI</name>
<feature type="compositionally biased region" description="Acidic residues" evidence="3">
    <location>
        <begin position="27"/>
        <end position="46"/>
    </location>
</feature>
<dbReference type="GO" id="GO:0005634">
    <property type="term" value="C:nucleus"/>
    <property type="evidence" value="ECO:0007669"/>
    <property type="project" value="UniProtKB-SubCell"/>
</dbReference>
<dbReference type="OrthoDB" id="1741383at2759"/>
<evidence type="ECO:0000256" key="1">
    <source>
        <dbReference type="ARBA" id="ARBA00004123"/>
    </source>
</evidence>
<protein>
    <submittedName>
        <fullName evidence="4">Uncharacterized protein</fullName>
    </submittedName>
</protein>
<dbReference type="EMBL" id="FN595262">
    <property type="protein sequence ID" value="CCB48362.1"/>
    <property type="molecule type" value="Genomic_DNA"/>
</dbReference>